<feature type="transmembrane region" description="Helical" evidence="1">
    <location>
        <begin position="50"/>
        <end position="74"/>
    </location>
</feature>
<gene>
    <name evidence="3" type="ORF">K489DRAFT_385465</name>
</gene>
<proteinExistence type="predicted"/>
<accession>A0A6J3LPP8</accession>
<dbReference type="AlphaFoldDB" id="A0A6J3LPP8"/>
<dbReference type="GeneID" id="54363911"/>
<name>A0A6J3LPP8_9PEZI</name>
<keyword evidence="1" id="KW-0472">Membrane</keyword>
<organism evidence="3">
    <name type="scientific">Dissoconium aciculare CBS 342.82</name>
    <dbReference type="NCBI Taxonomy" id="1314786"/>
    <lineage>
        <taxon>Eukaryota</taxon>
        <taxon>Fungi</taxon>
        <taxon>Dikarya</taxon>
        <taxon>Ascomycota</taxon>
        <taxon>Pezizomycotina</taxon>
        <taxon>Dothideomycetes</taxon>
        <taxon>Dothideomycetidae</taxon>
        <taxon>Mycosphaerellales</taxon>
        <taxon>Dissoconiaceae</taxon>
        <taxon>Dissoconium</taxon>
    </lineage>
</organism>
<evidence type="ECO:0000313" key="3">
    <source>
        <dbReference type="RefSeq" id="XP_033454881.1"/>
    </source>
</evidence>
<reference evidence="3" key="2">
    <citation type="submission" date="2020-04" db="EMBL/GenBank/DDBJ databases">
        <authorList>
            <consortium name="NCBI Genome Project"/>
        </authorList>
    </citation>
    <scope>NUCLEOTIDE SEQUENCE</scope>
    <source>
        <strain evidence="3">CBS 342.82</strain>
    </source>
</reference>
<reference evidence="3" key="3">
    <citation type="submission" date="2025-08" db="UniProtKB">
        <authorList>
            <consortium name="RefSeq"/>
        </authorList>
    </citation>
    <scope>IDENTIFICATION</scope>
    <source>
        <strain evidence="3">CBS 342.82</strain>
    </source>
</reference>
<reference evidence="3" key="1">
    <citation type="submission" date="2020-01" db="EMBL/GenBank/DDBJ databases">
        <authorList>
            <consortium name="DOE Joint Genome Institute"/>
            <person name="Haridas S."/>
            <person name="Albert R."/>
            <person name="Binder M."/>
            <person name="Bloem J."/>
            <person name="Labutti K."/>
            <person name="Salamov A."/>
            <person name="Andreopoulos B."/>
            <person name="Baker S.E."/>
            <person name="Barry K."/>
            <person name="Bills G."/>
            <person name="Bluhm B.H."/>
            <person name="Cannon C."/>
            <person name="Castanera R."/>
            <person name="Culley D.E."/>
            <person name="Daum C."/>
            <person name="Ezra D."/>
            <person name="Gonzalez J.B."/>
            <person name="Henrissat B."/>
            <person name="Kuo A."/>
            <person name="Liang C."/>
            <person name="Lipzen A."/>
            <person name="Lutzoni F."/>
            <person name="Magnuson J."/>
            <person name="Mondo S."/>
            <person name="Nolan M."/>
            <person name="Ohm R."/>
            <person name="Pangilinan J."/>
            <person name="Park H.-J."/>
            <person name="Ramirez L."/>
            <person name="Alfaro M."/>
            <person name="Sun H."/>
            <person name="Tritt A."/>
            <person name="Yoshinaga Y."/>
            <person name="Zwiers L.-H."/>
            <person name="Turgeon B.G."/>
            <person name="Goodwin S.B."/>
            <person name="Spatafora J.W."/>
            <person name="Crous P.W."/>
            <person name="Grigoriev I.V."/>
        </authorList>
    </citation>
    <scope>NUCLEOTIDE SEQUENCE</scope>
    <source>
        <strain evidence="3">CBS 342.82</strain>
    </source>
</reference>
<keyword evidence="1" id="KW-0812">Transmembrane</keyword>
<sequence length="106" mass="11867">MSSSLTQNSPVHLRTCLRMLPWFRPMARDAVIRWNDMTAHGHLDLQAGIVLFQVIVTVILDAMAASVRCVPYLLGRDSRSSEALHHDRGTDDWRACAATRSLTGHL</sequence>
<protein>
    <submittedName>
        <fullName evidence="3">Uncharacterized protein</fullName>
    </submittedName>
</protein>
<evidence type="ECO:0000256" key="1">
    <source>
        <dbReference type="SAM" id="Phobius"/>
    </source>
</evidence>
<keyword evidence="2" id="KW-1185">Reference proteome</keyword>
<keyword evidence="1" id="KW-1133">Transmembrane helix</keyword>
<evidence type="ECO:0000313" key="2">
    <source>
        <dbReference type="Proteomes" id="UP000504637"/>
    </source>
</evidence>
<dbReference type="RefSeq" id="XP_033454881.1">
    <property type="nucleotide sequence ID" value="XM_033606111.1"/>
</dbReference>
<dbReference type="Proteomes" id="UP000504637">
    <property type="component" value="Unplaced"/>
</dbReference>